<keyword evidence="7" id="KW-1185">Reference proteome</keyword>
<dbReference type="Proteomes" id="UP000620366">
    <property type="component" value="Unassembled WGS sequence"/>
</dbReference>
<keyword evidence="2 4" id="KW-0238">DNA-binding</keyword>
<dbReference type="EMBL" id="JACRSP010000002">
    <property type="protein sequence ID" value="MBC8535966.1"/>
    <property type="molecule type" value="Genomic_DNA"/>
</dbReference>
<comment type="caution">
    <text evidence="6">The sequence shown here is derived from an EMBL/GenBank/DDBJ whole genome shotgun (WGS) entry which is preliminary data.</text>
</comment>
<feature type="domain" description="HTH tetR-type" evidence="5">
    <location>
        <begin position="1"/>
        <end position="61"/>
    </location>
</feature>
<reference evidence="6" key="1">
    <citation type="submission" date="2020-08" db="EMBL/GenBank/DDBJ databases">
        <title>Genome public.</title>
        <authorList>
            <person name="Liu C."/>
            <person name="Sun Q."/>
        </authorList>
    </citation>
    <scope>NUCLEOTIDE SEQUENCE</scope>
    <source>
        <strain evidence="6">BX7</strain>
    </source>
</reference>
<name>A0A926DD20_9FIRM</name>
<proteinExistence type="predicted"/>
<dbReference type="Gene3D" id="1.10.357.10">
    <property type="entry name" value="Tetracycline Repressor, domain 2"/>
    <property type="match status" value="1"/>
</dbReference>
<organism evidence="6 7">
    <name type="scientific">Feifania hominis</name>
    <dbReference type="NCBI Taxonomy" id="2763660"/>
    <lineage>
        <taxon>Bacteria</taxon>
        <taxon>Bacillati</taxon>
        <taxon>Bacillota</taxon>
        <taxon>Clostridia</taxon>
        <taxon>Eubacteriales</taxon>
        <taxon>Feifaniaceae</taxon>
        <taxon>Feifania</taxon>
    </lineage>
</organism>
<dbReference type="InterPro" id="IPR050109">
    <property type="entry name" value="HTH-type_TetR-like_transc_reg"/>
</dbReference>
<feature type="DNA-binding region" description="H-T-H motif" evidence="4">
    <location>
        <begin position="24"/>
        <end position="43"/>
    </location>
</feature>
<dbReference type="InterPro" id="IPR001647">
    <property type="entry name" value="HTH_TetR"/>
</dbReference>
<evidence type="ECO:0000256" key="1">
    <source>
        <dbReference type="ARBA" id="ARBA00023015"/>
    </source>
</evidence>
<dbReference type="PANTHER" id="PTHR30055">
    <property type="entry name" value="HTH-TYPE TRANSCRIPTIONAL REGULATOR RUTR"/>
    <property type="match status" value="1"/>
</dbReference>
<evidence type="ECO:0000256" key="4">
    <source>
        <dbReference type="PROSITE-ProRule" id="PRU00335"/>
    </source>
</evidence>
<dbReference type="SUPFAM" id="SSF46689">
    <property type="entry name" value="Homeodomain-like"/>
    <property type="match status" value="1"/>
</dbReference>
<dbReference type="RefSeq" id="WP_249299710.1">
    <property type="nucleotide sequence ID" value="NZ_JACRSP010000002.1"/>
</dbReference>
<protein>
    <submittedName>
        <fullName evidence="6">TetR/AcrR family transcriptional regulator</fullName>
    </submittedName>
</protein>
<evidence type="ECO:0000256" key="3">
    <source>
        <dbReference type="ARBA" id="ARBA00023163"/>
    </source>
</evidence>
<evidence type="ECO:0000313" key="6">
    <source>
        <dbReference type="EMBL" id="MBC8535966.1"/>
    </source>
</evidence>
<evidence type="ECO:0000259" key="5">
    <source>
        <dbReference type="PROSITE" id="PS50977"/>
    </source>
</evidence>
<dbReference type="PROSITE" id="PS50977">
    <property type="entry name" value="HTH_TETR_2"/>
    <property type="match status" value="1"/>
</dbReference>
<keyword evidence="1" id="KW-0805">Transcription regulation</keyword>
<dbReference type="GO" id="GO:0000976">
    <property type="term" value="F:transcription cis-regulatory region binding"/>
    <property type="evidence" value="ECO:0007669"/>
    <property type="project" value="TreeGrafter"/>
</dbReference>
<dbReference type="InterPro" id="IPR009057">
    <property type="entry name" value="Homeodomain-like_sf"/>
</dbReference>
<dbReference type="AlphaFoldDB" id="A0A926DD20"/>
<dbReference type="GO" id="GO:0003700">
    <property type="term" value="F:DNA-binding transcription factor activity"/>
    <property type="evidence" value="ECO:0007669"/>
    <property type="project" value="TreeGrafter"/>
</dbReference>
<accession>A0A926DD20</accession>
<dbReference type="PANTHER" id="PTHR30055:SF234">
    <property type="entry name" value="HTH-TYPE TRANSCRIPTIONAL REGULATOR BETI"/>
    <property type="match status" value="1"/>
</dbReference>
<sequence length="209" mass="23465">MTTKQRILHISLDLFSVQGYDATSVRDIARAVGIKESSLYKHYRSKQDIFDSILSEMATSYRAAEAALGIRADDAAALAERCEKMDEQEFLSAMRGLFCYLLHDGDAAKFRRLLALEQYKNTEAAWLYRSLYFDDPLRFQAALFAHLLPGCDAQALALTFYAPIFFLLSRSDIDPGGEQRAIAALDEHLRAFRSAHLSADKPSPRGEST</sequence>
<evidence type="ECO:0000313" key="7">
    <source>
        <dbReference type="Proteomes" id="UP000620366"/>
    </source>
</evidence>
<gene>
    <name evidence="6" type="ORF">H8695_04585</name>
</gene>
<dbReference type="PRINTS" id="PR00455">
    <property type="entry name" value="HTHTETR"/>
</dbReference>
<evidence type="ECO:0000256" key="2">
    <source>
        <dbReference type="ARBA" id="ARBA00023125"/>
    </source>
</evidence>
<dbReference type="Pfam" id="PF00440">
    <property type="entry name" value="TetR_N"/>
    <property type="match status" value="1"/>
</dbReference>
<keyword evidence="3" id="KW-0804">Transcription</keyword>